<evidence type="ECO:0000313" key="2">
    <source>
        <dbReference type="EMBL" id="EGQ13936.1"/>
    </source>
</evidence>
<dbReference type="AlphaFoldDB" id="F9DKR8"/>
<gene>
    <name evidence="2" type="ORF">HMPREF9144_2260</name>
</gene>
<organism evidence="2 3">
    <name type="scientific">Prevotella pallens ATCC 700821</name>
    <dbReference type="NCBI Taxonomy" id="997353"/>
    <lineage>
        <taxon>Bacteria</taxon>
        <taxon>Pseudomonadati</taxon>
        <taxon>Bacteroidota</taxon>
        <taxon>Bacteroidia</taxon>
        <taxon>Bacteroidales</taxon>
        <taxon>Prevotellaceae</taxon>
        <taxon>Prevotella</taxon>
    </lineage>
</organism>
<feature type="transmembrane region" description="Helical" evidence="1">
    <location>
        <begin position="74"/>
        <end position="95"/>
    </location>
</feature>
<dbReference type="STRING" id="997353.HMPREF9144_2260"/>
<dbReference type="EMBL" id="AFPY01000110">
    <property type="protein sequence ID" value="EGQ13936.1"/>
    <property type="molecule type" value="Genomic_DNA"/>
</dbReference>
<accession>F9DKR8</accession>
<evidence type="ECO:0000313" key="3">
    <source>
        <dbReference type="Proteomes" id="UP000004123"/>
    </source>
</evidence>
<comment type="caution">
    <text evidence="2">The sequence shown here is derived from an EMBL/GenBank/DDBJ whole genome shotgun (WGS) entry which is preliminary data.</text>
</comment>
<name>F9DKR8_9BACT</name>
<evidence type="ECO:0000256" key="1">
    <source>
        <dbReference type="SAM" id="Phobius"/>
    </source>
</evidence>
<keyword evidence="1" id="KW-0812">Transmembrane</keyword>
<reference evidence="2 3" key="1">
    <citation type="submission" date="2011-04" db="EMBL/GenBank/DDBJ databases">
        <authorList>
            <person name="Muzny D."/>
            <person name="Qin X."/>
            <person name="Deng J."/>
            <person name="Jiang H."/>
            <person name="Liu Y."/>
            <person name="Qu J."/>
            <person name="Song X.-Z."/>
            <person name="Zhang L."/>
            <person name="Thornton R."/>
            <person name="Coyle M."/>
            <person name="Francisco L."/>
            <person name="Jackson L."/>
            <person name="Javaid M."/>
            <person name="Korchina V."/>
            <person name="Kovar C."/>
            <person name="Mata R."/>
            <person name="Mathew T."/>
            <person name="Ngo R."/>
            <person name="Nguyen L."/>
            <person name="Nguyen N."/>
            <person name="Okwuonu G."/>
            <person name="Ongeri F."/>
            <person name="Pham C."/>
            <person name="Simmons D."/>
            <person name="Wilczek-Boney K."/>
            <person name="Hale W."/>
            <person name="Jakkamsetti A."/>
            <person name="Pham P."/>
            <person name="Ruth R."/>
            <person name="San Lucas F."/>
            <person name="Warren J."/>
            <person name="Zhang J."/>
            <person name="Zhao Z."/>
            <person name="Zhou C."/>
            <person name="Zhu D."/>
            <person name="Lee S."/>
            <person name="Bess C."/>
            <person name="Blankenburg K."/>
            <person name="Forbes L."/>
            <person name="Fu Q."/>
            <person name="Gubbala S."/>
            <person name="Hirani K."/>
            <person name="Jayaseelan J.C."/>
            <person name="Lara F."/>
            <person name="Munidasa M."/>
            <person name="Palculict T."/>
            <person name="Patil S."/>
            <person name="Pu L.-L."/>
            <person name="Saada N."/>
            <person name="Tang L."/>
            <person name="Weissenberger G."/>
            <person name="Zhu Y."/>
            <person name="Hemphill L."/>
            <person name="Shang Y."/>
            <person name="Youmans B."/>
            <person name="Ayvaz T."/>
            <person name="Ross M."/>
            <person name="Santibanez J."/>
            <person name="Aqrawi P."/>
            <person name="Gross S."/>
            <person name="Joshi V."/>
            <person name="Fowler G."/>
            <person name="Nazareth L."/>
            <person name="Reid J."/>
            <person name="Worley K."/>
            <person name="Petrosino J."/>
            <person name="Highlander S."/>
            <person name="Gibbs R."/>
        </authorList>
    </citation>
    <scope>NUCLEOTIDE SEQUENCE [LARGE SCALE GENOMIC DNA]</scope>
    <source>
        <strain evidence="2 3">ATCC 700821</strain>
    </source>
</reference>
<protein>
    <submittedName>
        <fullName evidence="2">Uncharacterized protein</fullName>
    </submittedName>
</protein>
<keyword evidence="1" id="KW-1133">Transmembrane helix</keyword>
<sequence>MKSIMSINPFWFFLTFWLLPFVVINILQSRKNWHLNRWYNPLRIAITELMVFGGAVIISVAYFLYLYITSEPSLFSSFSLYILVCIVVVFANALIKFLRLKRWINKHSNYAILAFDTPTSWIKSIRCLHIGKLDGVKDAKGKAFFYDKSTLVVPGKHEFCFDIQKRSGKTIVHLYSVYMDFNVAPSTMYVLKENEDAKKLYISYSCSAPETNSQP</sequence>
<proteinExistence type="predicted"/>
<feature type="transmembrane region" description="Helical" evidence="1">
    <location>
        <begin position="49"/>
        <end position="68"/>
    </location>
</feature>
<dbReference type="HOGENOM" id="CLU_103326_0_0_10"/>
<keyword evidence="1" id="KW-0472">Membrane</keyword>
<feature type="transmembrane region" description="Helical" evidence="1">
    <location>
        <begin position="6"/>
        <end position="28"/>
    </location>
</feature>
<dbReference type="Proteomes" id="UP000004123">
    <property type="component" value="Unassembled WGS sequence"/>
</dbReference>